<evidence type="ECO:0000313" key="2">
    <source>
        <dbReference type="EMBL" id="BAZ93741.1"/>
    </source>
</evidence>
<evidence type="ECO:0000259" key="1">
    <source>
        <dbReference type="Pfam" id="PF11074"/>
    </source>
</evidence>
<dbReference type="KEGG" id="ttc:FOKN1_1343"/>
<protein>
    <recommendedName>
        <fullName evidence="1">DUF2779 domain-containing protein</fullName>
    </recommendedName>
</protein>
<gene>
    <name evidence="2" type="ORF">FOKN1_1343</name>
</gene>
<name>A0A1Z4VQ50_9GAMM</name>
<dbReference type="Proteomes" id="UP000218765">
    <property type="component" value="Chromosome"/>
</dbReference>
<dbReference type="Pfam" id="PF11074">
    <property type="entry name" value="DUF2779"/>
    <property type="match status" value="1"/>
</dbReference>
<dbReference type="RefSeq" id="WP_096365911.1">
    <property type="nucleotide sequence ID" value="NZ_AP018052.1"/>
</dbReference>
<organism evidence="2 3">
    <name type="scientific">Thiohalobacter thiocyanaticus</name>
    <dbReference type="NCBI Taxonomy" id="585455"/>
    <lineage>
        <taxon>Bacteria</taxon>
        <taxon>Pseudomonadati</taxon>
        <taxon>Pseudomonadota</taxon>
        <taxon>Gammaproteobacteria</taxon>
        <taxon>Thiohalobacterales</taxon>
        <taxon>Thiohalobacteraceae</taxon>
        <taxon>Thiohalobacter</taxon>
    </lineage>
</organism>
<dbReference type="AlphaFoldDB" id="A0A1Z4VQ50"/>
<sequence>MSTTLTKSRFKIALECPRKLNYATDKNYANAKSEDEFLQGLAEGGHQVGALAKLMYPGGIEITTPSVEEQIKNTQKLIEQNDVILYEPTFRHGNLVIRVDILVKRGNLIDLIEVKAKGFNSRESSFRGKNNPIKSEWRPYLYDVAYQLLVLERAHPEWTVTPHLMLLDTSVKSSIDGLGSSLTVTRDRGRLNVSIRDGFDISMQQPSLLRQHDVTDEVGILRSNPVETPAGEMDFVNLVDWLGDKLEAGETFPPYIGKQCKSCEFYCEPEQITLDNISGWAACMEEAYTPLKATWSRSDSVFGLYQFRKVDDLIANNILLMKDVDETQLTIKEKPGEISTSDRHLLQIMEARGEGDQIHLEMDTLRQVFGDWEYPLHFIDFETSRPALPFHSGCRPNDMILFQFSHHQLDADGQLRHANECLIATPGTWPNSSVVRALRDAVGNSGTVVHWWDHERTVLKEVKQQCIDRNEPDKDILCEFIDSLVNSESGRLADLGRLVSRTVFIKGTNGRSSIKKVLPAILAMSDSLEEHYGQPIYGTEAMPSLNYSPGWTWLREESGEIIDPYRLLDPIFLDDEVARAIDQAEDEYTGYDKFVANGGAAIIAYAQLQNPDLNQDERQRIEAQLKRYCELDTLAMVMIYEAISKWIK</sequence>
<dbReference type="OrthoDB" id="9783873at2"/>
<dbReference type="EMBL" id="AP018052">
    <property type="protein sequence ID" value="BAZ93741.1"/>
    <property type="molecule type" value="Genomic_DNA"/>
</dbReference>
<keyword evidence="3" id="KW-1185">Reference proteome</keyword>
<proteinExistence type="predicted"/>
<reference evidence="2 3" key="1">
    <citation type="submission" date="2017-05" db="EMBL/GenBank/DDBJ databases">
        <title>Thiocyanate degradation by Thiohalobacter thiocyanaticus FOKN1.</title>
        <authorList>
            <person name="Oshiki M."/>
            <person name="Fukushima T."/>
            <person name="Kawano S."/>
            <person name="Nakagawa J."/>
        </authorList>
    </citation>
    <scope>NUCLEOTIDE SEQUENCE [LARGE SCALE GENOMIC DNA]</scope>
    <source>
        <strain evidence="2 3">FOKN1</strain>
    </source>
</reference>
<dbReference type="InterPro" id="IPR021301">
    <property type="entry name" value="DUF2779"/>
</dbReference>
<evidence type="ECO:0000313" key="3">
    <source>
        <dbReference type="Proteomes" id="UP000218765"/>
    </source>
</evidence>
<feature type="domain" description="DUF2779" evidence="1">
    <location>
        <begin position="377"/>
        <end position="484"/>
    </location>
</feature>
<accession>A0A1Z4VQ50</accession>